<dbReference type="Gene3D" id="3.30.70.1320">
    <property type="entry name" value="Multidrug efflux transporter AcrB pore domain like"/>
    <property type="match status" value="1"/>
</dbReference>
<dbReference type="KEGG" id="fax:FUAX_29290"/>
<accession>A0AAU9CR90</accession>
<feature type="transmembrane region" description="Helical" evidence="1">
    <location>
        <begin position="527"/>
        <end position="546"/>
    </location>
</feature>
<dbReference type="Gene3D" id="1.20.1640.10">
    <property type="entry name" value="Multidrug efflux transporter AcrB transmembrane domain"/>
    <property type="match status" value="2"/>
</dbReference>
<feature type="transmembrane region" description="Helical" evidence="1">
    <location>
        <begin position="337"/>
        <end position="353"/>
    </location>
</feature>
<gene>
    <name evidence="2" type="ORF">FUAX_29290</name>
</gene>
<dbReference type="EMBL" id="AP025314">
    <property type="protein sequence ID" value="BDD10497.1"/>
    <property type="molecule type" value="Genomic_DNA"/>
</dbReference>
<feature type="transmembrane region" description="Helical" evidence="1">
    <location>
        <begin position="848"/>
        <end position="866"/>
    </location>
</feature>
<dbReference type="InterPro" id="IPR027463">
    <property type="entry name" value="AcrB_DN_DC_subdom"/>
</dbReference>
<feature type="transmembrane region" description="Helical" evidence="1">
    <location>
        <begin position="878"/>
        <end position="898"/>
    </location>
</feature>
<feature type="transmembrane region" description="Helical" evidence="1">
    <location>
        <begin position="360"/>
        <end position="380"/>
    </location>
</feature>
<feature type="transmembrane region" description="Helical" evidence="1">
    <location>
        <begin position="951"/>
        <end position="970"/>
    </location>
</feature>
<dbReference type="RefSeq" id="WP_338392050.1">
    <property type="nucleotide sequence ID" value="NZ_AP025314.1"/>
</dbReference>
<dbReference type="InterPro" id="IPR001036">
    <property type="entry name" value="Acrflvin-R"/>
</dbReference>
<dbReference type="Pfam" id="PF00873">
    <property type="entry name" value="ACR_tran"/>
    <property type="match status" value="1"/>
</dbReference>
<dbReference type="PANTHER" id="PTHR32063:SF0">
    <property type="entry name" value="SWARMING MOTILITY PROTEIN SWRC"/>
    <property type="match status" value="1"/>
</dbReference>
<keyword evidence="3" id="KW-1185">Reference proteome</keyword>
<evidence type="ECO:0000313" key="3">
    <source>
        <dbReference type="Proteomes" id="UP001348817"/>
    </source>
</evidence>
<dbReference type="GO" id="GO:0005886">
    <property type="term" value="C:plasma membrane"/>
    <property type="evidence" value="ECO:0007669"/>
    <property type="project" value="TreeGrafter"/>
</dbReference>
<protein>
    <submittedName>
        <fullName evidence="2">Cation transporter</fullName>
    </submittedName>
</protein>
<dbReference type="Gene3D" id="3.30.70.1430">
    <property type="entry name" value="Multidrug efflux transporter AcrB pore domain"/>
    <property type="match status" value="2"/>
</dbReference>
<keyword evidence="1" id="KW-0472">Membrane</keyword>
<dbReference type="SUPFAM" id="SSF82693">
    <property type="entry name" value="Multidrug efflux transporter AcrB pore domain, PN1, PN2, PC1 and PC2 subdomains"/>
    <property type="match status" value="2"/>
</dbReference>
<feature type="transmembrane region" description="Helical" evidence="1">
    <location>
        <begin position="464"/>
        <end position="486"/>
    </location>
</feature>
<feature type="transmembrane region" description="Helical" evidence="1">
    <location>
        <begin position="386"/>
        <end position="410"/>
    </location>
</feature>
<evidence type="ECO:0000256" key="1">
    <source>
        <dbReference type="SAM" id="Phobius"/>
    </source>
</evidence>
<reference evidence="2 3" key="1">
    <citation type="submission" date="2021-12" db="EMBL/GenBank/DDBJ databases">
        <title>Genome sequencing of bacteria with rrn-lacking chromosome and rrn-plasmid.</title>
        <authorList>
            <person name="Anda M."/>
            <person name="Iwasaki W."/>
        </authorList>
    </citation>
    <scope>NUCLEOTIDE SEQUENCE [LARGE SCALE GENOMIC DNA]</scope>
    <source>
        <strain evidence="2 3">DSM 100852</strain>
    </source>
</reference>
<dbReference type="Gene3D" id="3.30.70.1440">
    <property type="entry name" value="Multidrug efflux transporter AcrB pore domain"/>
    <property type="match status" value="1"/>
</dbReference>
<dbReference type="SUPFAM" id="SSF82866">
    <property type="entry name" value="Multidrug efflux transporter AcrB transmembrane domain"/>
    <property type="match status" value="2"/>
</dbReference>
<dbReference type="Proteomes" id="UP001348817">
    <property type="component" value="Chromosome"/>
</dbReference>
<proteinExistence type="predicted"/>
<dbReference type="Gene3D" id="3.30.2090.10">
    <property type="entry name" value="Multidrug efflux transporter AcrB TolC docking domain, DN and DC subdomains"/>
    <property type="match status" value="2"/>
</dbReference>
<evidence type="ECO:0000313" key="2">
    <source>
        <dbReference type="EMBL" id="BDD10497.1"/>
    </source>
</evidence>
<dbReference type="SUPFAM" id="SSF82714">
    <property type="entry name" value="Multidrug efflux transporter AcrB TolC docking domain, DN and DC subdomains"/>
    <property type="match status" value="1"/>
</dbReference>
<dbReference type="PANTHER" id="PTHR32063">
    <property type="match status" value="1"/>
</dbReference>
<feature type="transmembrane region" description="Helical" evidence="1">
    <location>
        <begin position="904"/>
        <end position="923"/>
    </location>
</feature>
<name>A0AAU9CR90_9BACT</name>
<sequence length="1026" mass="113746">MLDFLIKRPIAVTVVFLAAVVLGLLSAGRLPVSLLPDTDIPEITVRLSYPDRSALEFERQFTSKVRRQLTQVGYLQSVESQTNDGEADLRLRFEYGADVDRAFIEVNEKLDRVMNSFPREMDRPRVVKAGAADVPVFFLHVRLASDSVDEKRFLELSRFSDAVIRRRLERLDEVAMADVSGGTRPEIIIETDPALLSGYNIGNGTISQALKEHNRNVGQLSVRDGYYRYFVTFASELETVEDIRNLPLKAGDRLLRIGDVAKVTVRPKEREGLCAVDGVPAVTMAVIKRADARMEDLDKSLRKVMANMEKEYPEVRINLSRDQTELLRYAISNLEQTLFTGALLAFLVMFFFMRDLRSPLLTGLTVPVSLAITFLCFEAMGVSVNIISLSGLVLGVGMMIDNSIIVIDNIAQYRARGEKLTAACVLGSATVFRPLLSSVLTTCSVFVPLIFLSGLSGALFYDQAMAVAAGLLVSLVVSVTLLPVYYRIIHLRDMLKTPRWMARWMELFDYEGWYERGFFFVFRNIKVFLGAFLLCVVLTGLLLNWLPQRRFPAVPKRDMIVKVDWNEPLTVEENVKRADGLLTSASGADSILAYHEYRVGVQDFLMSRDEPGPTEATLYLLASEPESLPVLRKRVSDWMATAFPTATLTFEKAPDVFDHVFDQGGAQLVLGLSSDKGERMEVEDVERLAERVSAAVPEYGISGPTYREALAVSLNFERLKLYGITASQAIATLKAALNSDFVDKLRGTDEFVPVLIGEKAKPIGKVLEQTMIYGAEGKQYPLSTFLKVRNDRGLKEIAGNGGGEYLPFRIETPQGKEEEVIDKLKRTFVNDDKLSATFMGTYFENQELMLEMGFVFLVSLGLLYLILAAQFESLKQPLIVLIEVPVSAAGALGLLAVAGGSLNLMSAIGIIVMCGIIINDSILKIDTVNRLRSEEGFGVLRAIAEAGKRRLKPILMTSMTTILALVPFLFVTDLGGALQKPLALTVIGGMTVGTLVSLYFVPLCYWLAERGSDKVKVNMEPAEVEA</sequence>
<organism evidence="2 3">
    <name type="scientific">Fulvitalea axinellae</name>
    <dbReference type="NCBI Taxonomy" id="1182444"/>
    <lineage>
        <taxon>Bacteria</taxon>
        <taxon>Pseudomonadati</taxon>
        <taxon>Bacteroidota</taxon>
        <taxon>Cytophagia</taxon>
        <taxon>Cytophagales</taxon>
        <taxon>Persicobacteraceae</taxon>
        <taxon>Fulvitalea</taxon>
    </lineage>
</organism>
<feature type="transmembrane region" description="Helical" evidence="1">
    <location>
        <begin position="431"/>
        <end position="452"/>
    </location>
</feature>
<keyword evidence="1" id="KW-1133">Transmembrane helix</keyword>
<feature type="transmembrane region" description="Helical" evidence="1">
    <location>
        <begin position="982"/>
        <end position="1008"/>
    </location>
</feature>
<dbReference type="GO" id="GO:0042910">
    <property type="term" value="F:xenobiotic transmembrane transporter activity"/>
    <property type="evidence" value="ECO:0007669"/>
    <property type="project" value="TreeGrafter"/>
</dbReference>
<dbReference type="PRINTS" id="PR00702">
    <property type="entry name" value="ACRIFLAVINRP"/>
</dbReference>
<keyword evidence="1" id="KW-0812">Transmembrane</keyword>
<dbReference type="AlphaFoldDB" id="A0AAU9CR90"/>